<sequence length="108" mass="12099">LDMQELNVRSLETQWDILSKLHHCLEIVSVVDSFTESQDLKSIAKHVMNYYKSGKRICDSFTIPITALHASPEIKKHSLSSIKRESNGAGVCNVISLMSELPDELAMP</sequence>
<dbReference type="Gene3D" id="1.20.58.730">
    <property type="match status" value="1"/>
</dbReference>
<feature type="non-terminal residue" evidence="1">
    <location>
        <position position="1"/>
    </location>
</feature>
<proteinExistence type="predicted"/>
<dbReference type="EMBL" id="HACG01018921">
    <property type="protein sequence ID" value="CEK65786.1"/>
    <property type="molecule type" value="Transcribed_RNA"/>
</dbReference>
<feature type="non-terminal residue" evidence="1">
    <location>
        <position position="108"/>
    </location>
</feature>
<organism evidence="1">
    <name type="scientific">Arion vulgaris</name>
    <dbReference type="NCBI Taxonomy" id="1028688"/>
    <lineage>
        <taxon>Eukaryota</taxon>
        <taxon>Metazoa</taxon>
        <taxon>Spiralia</taxon>
        <taxon>Lophotrochozoa</taxon>
        <taxon>Mollusca</taxon>
        <taxon>Gastropoda</taxon>
        <taxon>Heterobranchia</taxon>
        <taxon>Euthyneura</taxon>
        <taxon>Panpulmonata</taxon>
        <taxon>Eupulmonata</taxon>
        <taxon>Stylommatophora</taxon>
        <taxon>Helicina</taxon>
        <taxon>Arionoidea</taxon>
        <taxon>Arionidae</taxon>
        <taxon>Arion</taxon>
    </lineage>
</organism>
<protein>
    <submittedName>
        <fullName evidence="1">Uncharacterized protein</fullName>
    </submittedName>
</protein>
<reference evidence="1" key="1">
    <citation type="submission" date="2014-12" db="EMBL/GenBank/DDBJ databases">
        <title>Insight into the proteome of Arion vulgaris.</title>
        <authorList>
            <person name="Aradska J."/>
            <person name="Bulat T."/>
            <person name="Smidak R."/>
            <person name="Sarate P."/>
            <person name="Gangsoo J."/>
            <person name="Sialana F."/>
            <person name="Bilban M."/>
            <person name="Lubec G."/>
        </authorList>
    </citation>
    <scope>NUCLEOTIDE SEQUENCE</scope>
    <source>
        <tissue evidence="1">Skin</tissue>
    </source>
</reference>
<gene>
    <name evidence="1" type="primary">ORF56261</name>
</gene>
<evidence type="ECO:0000313" key="1">
    <source>
        <dbReference type="EMBL" id="CEK65786.1"/>
    </source>
</evidence>
<name>A0A0B6ZD43_9EUPU</name>
<accession>A0A0B6ZD43</accession>
<dbReference type="AlphaFoldDB" id="A0A0B6ZD43"/>